<keyword evidence="4" id="KW-1185">Reference proteome</keyword>
<dbReference type="InterPro" id="IPR033134">
    <property type="entry name" value="Asp/Glu_racemase_AS_2"/>
</dbReference>
<dbReference type="EC" id="5.1.1.13" evidence="3"/>
<proteinExistence type="inferred from homology"/>
<dbReference type="Proteomes" id="UP000539538">
    <property type="component" value="Unassembled WGS sequence"/>
</dbReference>
<organism evidence="3 4">
    <name type="scientific">Aminobacter niigataensis</name>
    <dbReference type="NCBI Taxonomy" id="83265"/>
    <lineage>
        <taxon>Bacteria</taxon>
        <taxon>Pseudomonadati</taxon>
        <taxon>Pseudomonadota</taxon>
        <taxon>Alphaproteobacteria</taxon>
        <taxon>Hyphomicrobiales</taxon>
        <taxon>Phyllobacteriaceae</taxon>
        <taxon>Aminobacter</taxon>
    </lineage>
</organism>
<gene>
    <name evidence="3" type="ORF">GGQ99_000919</name>
</gene>
<evidence type="ECO:0000256" key="1">
    <source>
        <dbReference type="ARBA" id="ARBA00007847"/>
    </source>
</evidence>
<dbReference type="NCBIfam" id="TIGR00035">
    <property type="entry name" value="asp_race"/>
    <property type="match status" value="1"/>
</dbReference>
<evidence type="ECO:0000256" key="2">
    <source>
        <dbReference type="ARBA" id="ARBA00023235"/>
    </source>
</evidence>
<comment type="similarity">
    <text evidence="1">Belongs to the aspartate/glutamate racemases family.</text>
</comment>
<dbReference type="InterPro" id="IPR015942">
    <property type="entry name" value="Asp/Glu/hydantoin_racemase"/>
</dbReference>
<name>A0ABR6KXK3_9HYPH</name>
<reference evidence="3 4" key="1">
    <citation type="submission" date="2020-08" db="EMBL/GenBank/DDBJ databases">
        <title>Genomic Encyclopedia of Type Strains, Phase IV (KMG-IV): sequencing the most valuable type-strain genomes for metagenomic binning, comparative biology and taxonomic classification.</title>
        <authorList>
            <person name="Goeker M."/>
        </authorList>
    </citation>
    <scope>NUCLEOTIDE SEQUENCE [LARGE SCALE GENOMIC DNA]</scope>
    <source>
        <strain evidence="3 4">DSM 7050</strain>
    </source>
</reference>
<evidence type="ECO:0000313" key="3">
    <source>
        <dbReference type="EMBL" id="MBB4649197.1"/>
    </source>
</evidence>
<dbReference type="GO" id="GO:0047689">
    <property type="term" value="F:aspartate racemase activity"/>
    <property type="evidence" value="ECO:0007669"/>
    <property type="project" value="UniProtKB-EC"/>
</dbReference>
<dbReference type="Pfam" id="PF01177">
    <property type="entry name" value="Asp_Glu_race"/>
    <property type="match status" value="1"/>
</dbReference>
<dbReference type="RefSeq" id="WP_183260982.1">
    <property type="nucleotide sequence ID" value="NZ_BAAAVZ010000008.1"/>
</dbReference>
<dbReference type="SUPFAM" id="SSF53681">
    <property type="entry name" value="Aspartate/glutamate racemase"/>
    <property type="match status" value="2"/>
</dbReference>
<evidence type="ECO:0000313" key="4">
    <source>
        <dbReference type="Proteomes" id="UP000539538"/>
    </source>
</evidence>
<protein>
    <submittedName>
        <fullName evidence="3">Aspartate racemase</fullName>
        <ecNumber evidence="3">5.1.1.13</ecNumber>
    </submittedName>
</protein>
<dbReference type="EMBL" id="JACHOT010000001">
    <property type="protein sequence ID" value="MBB4649197.1"/>
    <property type="molecule type" value="Genomic_DNA"/>
</dbReference>
<dbReference type="InterPro" id="IPR004380">
    <property type="entry name" value="Asp_race"/>
</dbReference>
<dbReference type="PANTHER" id="PTHR21198:SF7">
    <property type="entry name" value="ASPARTATE-GLUTAMATE RACEMASE FAMILY"/>
    <property type="match status" value="1"/>
</dbReference>
<dbReference type="PANTHER" id="PTHR21198">
    <property type="entry name" value="GLUTAMATE RACEMASE"/>
    <property type="match status" value="1"/>
</dbReference>
<accession>A0ABR6KXK3</accession>
<dbReference type="InterPro" id="IPR001920">
    <property type="entry name" value="Asp/Glu_race"/>
</dbReference>
<comment type="caution">
    <text evidence="3">The sequence shown here is derived from an EMBL/GenBank/DDBJ whole genome shotgun (WGS) entry which is preliminary data.</text>
</comment>
<sequence length="244" mass="26652">MTVRQTQLIGLLGGMSWESSALYYRLINEATHRRLGGHHNARSLMFTLDFDELNDLAARGEWERVAEVITKAARHLEAGGAAFAMMTAVTAHYVADKVAEAIKIPLLHIADPTGKSLQAAGHQRVGLLGTRYTMELGFLAERLQRQFGIEVLVPPEEERTALHRIIIDELTLGIVKPESRAELLQLANGLEARGADAIVVACTELPLLVAMEDYPMPGYDVVRLHAEAAVELALAGAPSQDERG</sequence>
<dbReference type="PROSITE" id="PS00924">
    <property type="entry name" value="ASP_GLU_RACEMASE_2"/>
    <property type="match status" value="1"/>
</dbReference>
<keyword evidence="2 3" id="KW-0413">Isomerase</keyword>
<dbReference type="Gene3D" id="3.40.50.1860">
    <property type="match status" value="2"/>
</dbReference>